<name>A0A5J5C8M5_9ASTE</name>
<evidence type="ECO:0000313" key="2">
    <source>
        <dbReference type="EMBL" id="KAA8550362.1"/>
    </source>
</evidence>
<protein>
    <recommendedName>
        <fullName evidence="4">AT-hook motif nuclear-localized protein</fullName>
    </recommendedName>
</protein>
<dbReference type="Proteomes" id="UP000325577">
    <property type="component" value="Linkage Group LG0"/>
</dbReference>
<evidence type="ECO:0000313" key="3">
    <source>
        <dbReference type="Proteomes" id="UP000325577"/>
    </source>
</evidence>
<keyword evidence="3" id="KW-1185">Reference proteome</keyword>
<evidence type="ECO:0000256" key="1">
    <source>
        <dbReference type="SAM" id="MobiDB-lite"/>
    </source>
</evidence>
<reference evidence="2 3" key="1">
    <citation type="submission" date="2019-09" db="EMBL/GenBank/DDBJ databases">
        <title>A chromosome-level genome assembly of the Chinese tupelo Nyssa sinensis.</title>
        <authorList>
            <person name="Yang X."/>
            <person name="Kang M."/>
            <person name="Yang Y."/>
            <person name="Xiong H."/>
            <person name="Wang M."/>
            <person name="Zhang Z."/>
            <person name="Wang Z."/>
            <person name="Wu H."/>
            <person name="Ma T."/>
            <person name="Liu J."/>
            <person name="Xi Z."/>
        </authorList>
    </citation>
    <scope>NUCLEOTIDE SEQUENCE [LARGE SCALE GENOMIC DNA]</scope>
    <source>
        <strain evidence="2">J267</strain>
        <tissue evidence="2">Leaf</tissue>
    </source>
</reference>
<feature type="region of interest" description="Disordered" evidence="1">
    <location>
        <begin position="1"/>
        <end position="71"/>
    </location>
</feature>
<organism evidence="2 3">
    <name type="scientific">Nyssa sinensis</name>
    <dbReference type="NCBI Taxonomy" id="561372"/>
    <lineage>
        <taxon>Eukaryota</taxon>
        <taxon>Viridiplantae</taxon>
        <taxon>Streptophyta</taxon>
        <taxon>Embryophyta</taxon>
        <taxon>Tracheophyta</taxon>
        <taxon>Spermatophyta</taxon>
        <taxon>Magnoliopsida</taxon>
        <taxon>eudicotyledons</taxon>
        <taxon>Gunneridae</taxon>
        <taxon>Pentapetalae</taxon>
        <taxon>asterids</taxon>
        <taxon>Cornales</taxon>
        <taxon>Nyssaceae</taxon>
        <taxon>Nyssa</taxon>
    </lineage>
</organism>
<dbReference type="EMBL" id="CM018031">
    <property type="protein sequence ID" value="KAA8550362.1"/>
    <property type="molecule type" value="Genomic_DNA"/>
</dbReference>
<sequence>MEAREGMISSVNVIGAEEPSNSTQVAAAPPAVASPASLGNKKRGRPRKYGPDGANTRAFTTMPISSRVPPATANFSAEENNQHHKMGLGRNLDLGFESFHLIYTSLLKFMWDHFMRCFYSDLGVILGL</sequence>
<dbReference type="AlphaFoldDB" id="A0A5J5C8M5"/>
<feature type="compositionally biased region" description="Low complexity" evidence="1">
    <location>
        <begin position="25"/>
        <end position="37"/>
    </location>
</feature>
<proteinExistence type="predicted"/>
<accession>A0A5J5C8M5</accession>
<evidence type="ECO:0008006" key="4">
    <source>
        <dbReference type="Google" id="ProtNLM"/>
    </source>
</evidence>
<gene>
    <name evidence="2" type="ORF">F0562_002046</name>
</gene>